<reference evidence="1 2" key="1">
    <citation type="submission" date="2018-06" db="EMBL/GenBank/DDBJ databases">
        <title>Genomic Encyclopedia of Type Strains, Phase III (KMG-III): the genomes of soil and plant-associated and newly described type strains.</title>
        <authorList>
            <person name="Whitman W."/>
        </authorList>
    </citation>
    <scope>NUCLEOTIDE SEQUENCE [LARGE SCALE GENOMIC DNA]</scope>
    <source>
        <strain evidence="1 2">CECT 9025</strain>
    </source>
</reference>
<evidence type="ECO:0000313" key="2">
    <source>
        <dbReference type="Proteomes" id="UP000248311"/>
    </source>
</evidence>
<sequence>MDVISAQAQGEHYLLVVQTGEGRSGVSVARSEVDQHLAEATTEAMPLPEFLSSDPAFQGALDSLFSGGASRPDQFTTLKREAL</sequence>
<dbReference type="AlphaFoldDB" id="A0A318SMP5"/>
<comment type="caution">
    <text evidence="1">The sequence shown here is derived from an EMBL/GenBank/DDBJ whole genome shotgun (WGS) entry which is preliminary data.</text>
</comment>
<dbReference type="Proteomes" id="UP000248311">
    <property type="component" value="Unassembled WGS sequence"/>
</dbReference>
<protein>
    <submittedName>
        <fullName evidence="1">Uncharacterized protein</fullName>
    </submittedName>
</protein>
<name>A0A318SMP5_9RHOB</name>
<keyword evidence="2" id="KW-1185">Reference proteome</keyword>
<organism evidence="1 2">
    <name type="scientific">Pseudoroseicyclus aestuarii</name>
    <dbReference type="NCBI Taxonomy" id="1795041"/>
    <lineage>
        <taxon>Bacteria</taxon>
        <taxon>Pseudomonadati</taxon>
        <taxon>Pseudomonadota</taxon>
        <taxon>Alphaproteobacteria</taxon>
        <taxon>Rhodobacterales</taxon>
        <taxon>Paracoccaceae</taxon>
        <taxon>Pseudoroseicyclus</taxon>
    </lineage>
</organism>
<gene>
    <name evidence="1" type="ORF">DFP88_1072</name>
</gene>
<proteinExistence type="predicted"/>
<accession>A0A318SMP5</accession>
<evidence type="ECO:0000313" key="1">
    <source>
        <dbReference type="EMBL" id="PYE81213.1"/>
    </source>
</evidence>
<dbReference type="RefSeq" id="WP_110815446.1">
    <property type="nucleotide sequence ID" value="NZ_QJTE01000007.1"/>
</dbReference>
<dbReference type="EMBL" id="QJTE01000007">
    <property type="protein sequence ID" value="PYE81213.1"/>
    <property type="molecule type" value="Genomic_DNA"/>
</dbReference>